<reference evidence="1 2" key="1">
    <citation type="submission" date="2012-10" db="EMBL/GenBank/DDBJ databases">
        <authorList>
            <person name="Harkins D.M."/>
            <person name="Durkin A.S."/>
            <person name="Brinkac L.M."/>
            <person name="Selengut J.D."/>
            <person name="Sanka R."/>
            <person name="DePew J."/>
            <person name="Purushe J."/>
            <person name="Peacock S.J."/>
            <person name="Thaipadungpanit J."/>
            <person name="Wuthiekanun V.W."/>
            <person name="Day N.P."/>
            <person name="Vinetz J.M."/>
            <person name="Sutton G.G."/>
            <person name="Nelson W.C."/>
            <person name="Fouts D.E."/>
        </authorList>
    </citation>
    <scope>NUCLEOTIDE SEQUENCE [LARGE SCALE GENOMIC DNA]</scope>
    <source>
        <strain evidence="1 2">H1</strain>
    </source>
</reference>
<organism evidence="1 2">
    <name type="scientific">Leptospira kirschneri str. H1</name>
    <dbReference type="NCBI Taxonomy" id="1049966"/>
    <lineage>
        <taxon>Bacteria</taxon>
        <taxon>Pseudomonadati</taxon>
        <taxon>Spirochaetota</taxon>
        <taxon>Spirochaetia</taxon>
        <taxon>Leptospirales</taxon>
        <taxon>Leptospiraceae</taxon>
        <taxon>Leptospira</taxon>
    </lineage>
</organism>
<dbReference type="Proteomes" id="UP000006253">
    <property type="component" value="Unassembled WGS sequence"/>
</dbReference>
<evidence type="ECO:0000313" key="2">
    <source>
        <dbReference type="Proteomes" id="UP000006253"/>
    </source>
</evidence>
<sequence>MNFEYIESIMNKMVSEIVGVGQTIPFILADQTVLPSSYPYGTYKVIQLVQDPIANASRKIQKLDSSNFKEIVRINQNVSINVTFLHDSSIVVCWELSEKSMDWFDSKEGTIECNKFGITPVLIFPNIQDKTVLTEGGVYLYKVSFDVLLKLKKYNEQQGESTASAPTVEYQEEA</sequence>
<protein>
    <submittedName>
        <fullName evidence="1">Uncharacterized protein</fullName>
    </submittedName>
</protein>
<evidence type="ECO:0000313" key="1">
    <source>
        <dbReference type="EMBL" id="EKO15110.1"/>
    </source>
</evidence>
<name>A0A0E2B1T6_9LEPT</name>
<dbReference type="RefSeq" id="WP_004765931.1">
    <property type="nucleotide sequence ID" value="NZ_AHMY02000050.1"/>
</dbReference>
<gene>
    <name evidence="1" type="ORF">LEP1GSC081_4483</name>
</gene>
<dbReference type="EMBL" id="AHMY02000050">
    <property type="protein sequence ID" value="EKO15110.1"/>
    <property type="molecule type" value="Genomic_DNA"/>
</dbReference>
<comment type="caution">
    <text evidence="1">The sequence shown here is derived from an EMBL/GenBank/DDBJ whole genome shotgun (WGS) entry which is preliminary data.</text>
</comment>
<proteinExistence type="predicted"/>
<dbReference type="NCBIfam" id="NF047498">
    <property type="entry name" value="LIC_12616_fam"/>
    <property type="match status" value="1"/>
</dbReference>
<accession>A0A0E2B1T6</accession>
<dbReference type="AlphaFoldDB" id="A0A0E2B1T6"/>